<comment type="similarity">
    <text evidence="1">Belongs to the cytochrome P450 family.</text>
</comment>
<dbReference type="PANTHER" id="PTHR46696:SF4">
    <property type="entry name" value="BIOTIN BIOSYNTHESIS CYTOCHROME P450"/>
    <property type="match status" value="1"/>
</dbReference>
<dbReference type="InterPro" id="IPR002397">
    <property type="entry name" value="Cyt_P450_B"/>
</dbReference>
<dbReference type="GO" id="GO:0006707">
    <property type="term" value="P:cholesterol catabolic process"/>
    <property type="evidence" value="ECO:0007669"/>
    <property type="project" value="TreeGrafter"/>
</dbReference>
<dbReference type="EMBL" id="CYTW01000001">
    <property type="protein sequence ID" value="CUJ83174.1"/>
    <property type="molecule type" value="Genomic_DNA"/>
</dbReference>
<dbReference type="Proteomes" id="UP000051870">
    <property type="component" value="Unassembled WGS sequence"/>
</dbReference>
<evidence type="ECO:0000313" key="3">
    <source>
        <dbReference type="Proteomes" id="UP000051870"/>
    </source>
</evidence>
<accession>A0A0P1I0K5</accession>
<dbReference type="GO" id="GO:0005506">
    <property type="term" value="F:iron ion binding"/>
    <property type="evidence" value="ECO:0007669"/>
    <property type="project" value="InterPro"/>
</dbReference>
<dbReference type="InterPro" id="IPR001128">
    <property type="entry name" value="Cyt_P450"/>
</dbReference>
<dbReference type="PANTHER" id="PTHR46696">
    <property type="entry name" value="P450, PUTATIVE (EUROFUNG)-RELATED"/>
    <property type="match status" value="1"/>
</dbReference>
<dbReference type="SUPFAM" id="SSF48264">
    <property type="entry name" value="Cytochrome P450"/>
    <property type="match status" value="1"/>
</dbReference>
<sequence>MTVWTPKDDGFADLTSHDTFSEGVPHNTFSRMRREDPVCWTDWDQGKGFWSITRHQDITEMNRTFDVFSSAQGIRMEDQTYEEYLARRTFQETDPPEHMKTRIKVAKAFSKPVVAGFEQDLRDLSNQILDEALSETDFDATKAIARQLPMLMLGRILGTPEEDLPWLVEKGDALIANTDPDFTDHVLDKMTTDEFRMMPFNSPAGAELFQYAKELMAHKNATGDTNGVLHLILQPDKDGNTISEEEFRNFFCLLVAAGNDTTRYSIAAGIQAMCHQPELLTQMQTGGDALWELAPDEIIRWATPALYFRRTLTRDFEAHGKTMREGDKVLFWWSSANRDDEVFDNPFRVDLMRSPNKHMSFGQSGPHVCLGMWLARLEVRVLFQELSKRLKSIEANGEQKFLRSNFVGGIKELPVRVKLN</sequence>
<name>A0A0P1I0K5_9RHOB</name>
<dbReference type="GO" id="GO:0020037">
    <property type="term" value="F:heme binding"/>
    <property type="evidence" value="ECO:0007669"/>
    <property type="project" value="InterPro"/>
</dbReference>
<dbReference type="PRINTS" id="PR00359">
    <property type="entry name" value="BP450"/>
</dbReference>
<dbReference type="RefSeq" id="WP_058309508.1">
    <property type="nucleotide sequence ID" value="NZ_CYTW01000001.1"/>
</dbReference>
<gene>
    <name evidence="2" type="ORF">PH7735_00235</name>
</gene>
<organism evidence="2 3">
    <name type="scientific">Shimia thalassica</name>
    <dbReference type="NCBI Taxonomy" id="1715693"/>
    <lineage>
        <taxon>Bacteria</taxon>
        <taxon>Pseudomonadati</taxon>
        <taxon>Pseudomonadota</taxon>
        <taxon>Alphaproteobacteria</taxon>
        <taxon>Rhodobacterales</taxon>
        <taxon>Roseobacteraceae</taxon>
    </lineage>
</organism>
<dbReference type="GO" id="GO:0036199">
    <property type="term" value="F:cholest-4-en-3-one 26-monooxygenase activity"/>
    <property type="evidence" value="ECO:0007669"/>
    <property type="project" value="TreeGrafter"/>
</dbReference>
<evidence type="ECO:0000256" key="1">
    <source>
        <dbReference type="ARBA" id="ARBA00010617"/>
    </source>
</evidence>
<protein>
    <submittedName>
        <fullName evidence="2">Putative cytochrome P450 124</fullName>
        <ecNumber evidence="2">1.14.-.-</ecNumber>
    </submittedName>
</protein>
<keyword evidence="3" id="KW-1185">Reference proteome</keyword>
<dbReference type="CDD" id="cd11033">
    <property type="entry name" value="CYP142-like"/>
    <property type="match status" value="1"/>
</dbReference>
<dbReference type="EC" id="1.14.-.-" evidence="2"/>
<evidence type="ECO:0000313" key="2">
    <source>
        <dbReference type="EMBL" id="CUJ83174.1"/>
    </source>
</evidence>
<keyword evidence="2" id="KW-0560">Oxidoreductase</keyword>
<dbReference type="GO" id="GO:0008395">
    <property type="term" value="F:steroid hydroxylase activity"/>
    <property type="evidence" value="ECO:0007669"/>
    <property type="project" value="TreeGrafter"/>
</dbReference>
<dbReference type="InterPro" id="IPR036396">
    <property type="entry name" value="Cyt_P450_sf"/>
</dbReference>
<dbReference type="AlphaFoldDB" id="A0A0P1I0K5"/>
<dbReference type="GeneID" id="83879333"/>
<proteinExistence type="inferred from homology"/>
<dbReference type="Pfam" id="PF00067">
    <property type="entry name" value="p450"/>
    <property type="match status" value="1"/>
</dbReference>
<dbReference type="STRING" id="1715693.PH7735_00235"/>
<dbReference type="Gene3D" id="1.10.630.10">
    <property type="entry name" value="Cytochrome P450"/>
    <property type="match status" value="1"/>
</dbReference>
<reference evidence="3" key="1">
    <citation type="submission" date="2015-09" db="EMBL/GenBank/DDBJ databases">
        <authorList>
            <person name="Rodrigo-Torres Lidia"/>
            <person name="Arahal R.David."/>
        </authorList>
    </citation>
    <scope>NUCLEOTIDE SEQUENCE [LARGE SCALE GENOMIC DNA]</scope>
    <source>
        <strain evidence="3">CECT 7735</strain>
    </source>
</reference>